<organism evidence="2 3">
    <name type="scientific">Protopolystoma xenopodis</name>
    <dbReference type="NCBI Taxonomy" id="117903"/>
    <lineage>
        <taxon>Eukaryota</taxon>
        <taxon>Metazoa</taxon>
        <taxon>Spiralia</taxon>
        <taxon>Lophotrochozoa</taxon>
        <taxon>Platyhelminthes</taxon>
        <taxon>Monogenea</taxon>
        <taxon>Polyopisthocotylea</taxon>
        <taxon>Polystomatidea</taxon>
        <taxon>Polystomatidae</taxon>
        <taxon>Protopolystoma</taxon>
    </lineage>
</organism>
<keyword evidence="3" id="KW-1185">Reference proteome</keyword>
<reference evidence="2" key="1">
    <citation type="submission" date="2018-11" db="EMBL/GenBank/DDBJ databases">
        <authorList>
            <consortium name="Pathogen Informatics"/>
        </authorList>
    </citation>
    <scope>NUCLEOTIDE SEQUENCE</scope>
</reference>
<evidence type="ECO:0000256" key="1">
    <source>
        <dbReference type="SAM" id="MobiDB-lite"/>
    </source>
</evidence>
<protein>
    <submittedName>
        <fullName evidence="2">Uncharacterized protein</fullName>
    </submittedName>
</protein>
<feature type="region of interest" description="Disordered" evidence="1">
    <location>
        <begin position="63"/>
        <end position="101"/>
    </location>
</feature>
<dbReference type="Proteomes" id="UP000784294">
    <property type="component" value="Unassembled WGS sequence"/>
</dbReference>
<dbReference type="AlphaFoldDB" id="A0A448WT94"/>
<gene>
    <name evidence="2" type="ORF">PXEA_LOCUS13182</name>
</gene>
<feature type="region of interest" description="Disordered" evidence="1">
    <location>
        <begin position="127"/>
        <end position="151"/>
    </location>
</feature>
<name>A0A448WT94_9PLAT</name>
<proteinExistence type="predicted"/>
<evidence type="ECO:0000313" key="2">
    <source>
        <dbReference type="EMBL" id="VEL19742.1"/>
    </source>
</evidence>
<feature type="region of interest" description="Disordered" evidence="1">
    <location>
        <begin position="1"/>
        <end position="26"/>
    </location>
</feature>
<accession>A0A448WT94</accession>
<sequence>MRHPSTRRPVAYTPGPGSSSSRRLGRLEVPPSCPACRRAAREFHELGFSSRTRWARGTKMPFREGTLLGTDPLPGEAALSRPGPIWSSELGQTTPSFGGGNQSRVRIKAKTWCFCCDAHSFPATCWPASPQPGEEDDEEQPPWQSPRSQICQRGRHHVGECRTVTKATTAF</sequence>
<comment type="caution">
    <text evidence="2">The sequence shown here is derived from an EMBL/GenBank/DDBJ whole genome shotgun (WGS) entry which is preliminary data.</text>
</comment>
<dbReference type="EMBL" id="CAAALY010043045">
    <property type="protein sequence ID" value="VEL19742.1"/>
    <property type="molecule type" value="Genomic_DNA"/>
</dbReference>
<evidence type="ECO:0000313" key="3">
    <source>
        <dbReference type="Proteomes" id="UP000784294"/>
    </source>
</evidence>